<name>A0A7T0BWQ3_9BACT</name>
<evidence type="ECO:0000256" key="8">
    <source>
        <dbReference type="ARBA" id="ARBA00023136"/>
    </source>
</evidence>
<evidence type="ECO:0000256" key="3">
    <source>
        <dbReference type="ARBA" id="ARBA00016864"/>
    </source>
</evidence>
<dbReference type="InterPro" id="IPR000515">
    <property type="entry name" value="MetI-like"/>
</dbReference>
<keyword evidence="4" id="KW-0813">Transport</keyword>
<dbReference type="InterPro" id="IPR035906">
    <property type="entry name" value="MetI-like_sf"/>
</dbReference>
<dbReference type="PROSITE" id="PS50928">
    <property type="entry name" value="ABC_TM1"/>
    <property type="match status" value="1"/>
</dbReference>
<accession>A0A7T0BWQ3</accession>
<evidence type="ECO:0000256" key="6">
    <source>
        <dbReference type="ARBA" id="ARBA00022692"/>
    </source>
</evidence>
<dbReference type="EMBL" id="CP048685">
    <property type="protein sequence ID" value="QPJ62351.1"/>
    <property type="molecule type" value="Genomic_DNA"/>
</dbReference>
<dbReference type="KEGG" id="nli:G3M70_10920"/>
<dbReference type="Proteomes" id="UP000594688">
    <property type="component" value="Chromosome"/>
</dbReference>
<feature type="transmembrane region" description="Helical" evidence="9">
    <location>
        <begin position="381"/>
        <end position="405"/>
    </location>
</feature>
<evidence type="ECO:0000256" key="7">
    <source>
        <dbReference type="ARBA" id="ARBA00022989"/>
    </source>
</evidence>
<keyword evidence="8 9" id="KW-0472">Membrane</keyword>
<evidence type="ECO:0000313" key="12">
    <source>
        <dbReference type="EMBL" id="QPJ62351.1"/>
    </source>
</evidence>
<dbReference type="Gene3D" id="1.10.3720.10">
    <property type="entry name" value="MetI-like"/>
    <property type="match status" value="1"/>
</dbReference>
<keyword evidence="5 9" id="KW-1003">Cell membrane</keyword>
<keyword evidence="6 9" id="KW-0812">Transmembrane</keyword>
<proteinExistence type="inferred from homology"/>
<dbReference type="InterPro" id="IPR005672">
    <property type="entry name" value="Phosphate_PstA"/>
</dbReference>
<feature type="transmembrane region" description="Helical" evidence="9">
    <location>
        <begin position="21"/>
        <end position="45"/>
    </location>
</feature>
<comment type="subcellular location">
    <subcellularLocation>
        <location evidence="1 9">Cell membrane</location>
        <topology evidence="1 9">Multi-pass membrane protein</topology>
    </subcellularLocation>
</comment>
<organism evidence="12 13">
    <name type="scientific">Candidatus Nitronauta litoralis</name>
    <dbReference type="NCBI Taxonomy" id="2705533"/>
    <lineage>
        <taxon>Bacteria</taxon>
        <taxon>Pseudomonadati</taxon>
        <taxon>Nitrospinota/Tectimicrobiota group</taxon>
        <taxon>Nitrospinota</taxon>
        <taxon>Nitrospinia</taxon>
        <taxon>Nitrospinales</taxon>
        <taxon>Nitrospinaceae</taxon>
        <taxon>Candidatus Nitronauta</taxon>
    </lineage>
</organism>
<evidence type="ECO:0000256" key="9">
    <source>
        <dbReference type="RuleBase" id="RU363043"/>
    </source>
</evidence>
<reference evidence="12 13" key="1">
    <citation type="submission" date="2020-02" db="EMBL/GenBank/DDBJ databases">
        <title>Genomic and physiological characterization of two novel Nitrospinaceae genera.</title>
        <authorList>
            <person name="Mueller A.J."/>
            <person name="Jung M.-Y."/>
            <person name="Strachan C.R."/>
            <person name="Herbold C.W."/>
            <person name="Kirkegaard R.H."/>
            <person name="Daims H."/>
        </authorList>
    </citation>
    <scope>NUCLEOTIDE SEQUENCE [LARGE SCALE GENOMIC DNA]</scope>
    <source>
        <strain evidence="12">EB</strain>
    </source>
</reference>
<dbReference type="PANTHER" id="PTHR43470">
    <property type="entry name" value="PHOSPHATE TRANSPORT SYSTEM PERMEASE PROTEIN PSTA-RELATED"/>
    <property type="match status" value="1"/>
</dbReference>
<evidence type="ECO:0000256" key="4">
    <source>
        <dbReference type="ARBA" id="ARBA00022448"/>
    </source>
</evidence>
<feature type="coiled-coil region" evidence="10">
    <location>
        <begin position="202"/>
        <end position="229"/>
    </location>
</feature>
<feature type="transmembrane region" description="Helical" evidence="9">
    <location>
        <begin position="507"/>
        <end position="529"/>
    </location>
</feature>
<feature type="transmembrane region" description="Helical" evidence="9">
    <location>
        <begin position="339"/>
        <end position="361"/>
    </location>
</feature>
<dbReference type="Pfam" id="PF00528">
    <property type="entry name" value="BPD_transp_1"/>
    <property type="match status" value="1"/>
</dbReference>
<keyword evidence="10" id="KW-0175">Coiled coil</keyword>
<dbReference type="PROSITE" id="PS51257">
    <property type="entry name" value="PROKAR_LIPOPROTEIN"/>
    <property type="match status" value="1"/>
</dbReference>
<evidence type="ECO:0000256" key="10">
    <source>
        <dbReference type="SAM" id="Coils"/>
    </source>
</evidence>
<dbReference type="GO" id="GO:0005315">
    <property type="term" value="F:phosphate transmembrane transporter activity"/>
    <property type="evidence" value="ECO:0007669"/>
    <property type="project" value="InterPro"/>
</dbReference>
<comment type="similarity">
    <text evidence="2 9">Belongs to the binding-protein-dependent transport system permease family. CysTW subfamily.</text>
</comment>
<feature type="domain" description="ABC transmembrane type-1" evidence="11">
    <location>
        <begin position="294"/>
        <end position="526"/>
    </location>
</feature>
<feature type="transmembrane region" description="Helical" evidence="9">
    <location>
        <begin position="426"/>
        <end position="448"/>
    </location>
</feature>
<feature type="transmembrane region" description="Helical" evidence="9">
    <location>
        <begin position="290"/>
        <end position="319"/>
    </location>
</feature>
<dbReference type="NCBIfam" id="TIGR00974">
    <property type="entry name" value="3a0107s02c"/>
    <property type="match status" value="1"/>
</dbReference>
<evidence type="ECO:0000313" key="13">
    <source>
        <dbReference type="Proteomes" id="UP000594688"/>
    </source>
</evidence>
<protein>
    <recommendedName>
        <fullName evidence="3 9">Phosphate transport system permease protein PstA</fullName>
    </recommendedName>
</protein>
<evidence type="ECO:0000256" key="1">
    <source>
        <dbReference type="ARBA" id="ARBA00004651"/>
    </source>
</evidence>
<evidence type="ECO:0000259" key="11">
    <source>
        <dbReference type="PROSITE" id="PS50928"/>
    </source>
</evidence>
<evidence type="ECO:0000256" key="5">
    <source>
        <dbReference type="ARBA" id="ARBA00022475"/>
    </source>
</evidence>
<dbReference type="SUPFAM" id="SSF161098">
    <property type="entry name" value="MetI-like"/>
    <property type="match status" value="1"/>
</dbReference>
<gene>
    <name evidence="12" type="primary">pstA</name>
    <name evidence="12" type="ORF">G3M70_10920</name>
</gene>
<evidence type="ECO:0000256" key="2">
    <source>
        <dbReference type="ARBA" id="ARBA00007069"/>
    </source>
</evidence>
<dbReference type="GO" id="GO:0005886">
    <property type="term" value="C:plasma membrane"/>
    <property type="evidence" value="ECO:0007669"/>
    <property type="project" value="UniProtKB-SubCell"/>
</dbReference>
<dbReference type="PANTHER" id="PTHR43470:SF6">
    <property type="entry name" value="PHOSPHATE TRANSPORT SYSTEM PERMEASE PROTEIN PSTA"/>
    <property type="match status" value="1"/>
</dbReference>
<keyword evidence="7 9" id="KW-1133">Transmembrane helix</keyword>
<dbReference type="AlphaFoldDB" id="A0A7T0BWQ3"/>
<sequence length="542" mass="60085">MNKIQKIWARGDSFIWLTGATLAACMILISGLLLAILINGVVYFWPSEVHRFELKNGSNLIGEITDREDITRIEDGKTTILGKRIQVKRGNRDLYGDDFIWVDEADIVSRGTPHSISVFERREWGHFYGVIQEFRESGKTVATGQDRAYEAFLDKVPKVEDILDEIKEIEKYRIGKINHDISDHRLNIKQLELDGVKSGPDVLAEENEIKKLQEKYEAHVKTLAELRKQLTSSLIVLTGDGQEKEIPLKQIVRAYQPNNFGFFDRVGFFVSGMWEFVSGDPRESNTEGGVFPAIFGTVMMVMIMSIVATPLGVLAAFYLREYAKQGKVVSMVRIAVNNLAGVPSIVFGVFGVGFFIYFVGGTIDRLFFEEALPTPTFGTGGILWASLTLALLTVPVVIVATEEGLAAVPRGIREAALALGSTQFETIFRVVLPAVMPSILTGLILAMARAAGEVAPLMITGVVKLAPALAVDSFSPFLHLDRKFMHLGFHIYDVGFQSPNVDAARPMVYTTTFLLLLIVLLLNSLAISLRNRLRKKLTISGL</sequence>
<dbReference type="CDD" id="cd06261">
    <property type="entry name" value="TM_PBP2"/>
    <property type="match status" value="1"/>
</dbReference>
<dbReference type="GO" id="GO:0035435">
    <property type="term" value="P:phosphate ion transmembrane transport"/>
    <property type="evidence" value="ECO:0007669"/>
    <property type="project" value="InterPro"/>
</dbReference>